<evidence type="ECO:0000313" key="4">
    <source>
        <dbReference type="EMBL" id="QAB14267.1"/>
    </source>
</evidence>
<organism evidence="4 5">
    <name type="scientific">Hydrogenovibrio thermophilus</name>
    <dbReference type="NCBI Taxonomy" id="265883"/>
    <lineage>
        <taxon>Bacteria</taxon>
        <taxon>Pseudomonadati</taxon>
        <taxon>Pseudomonadota</taxon>
        <taxon>Gammaproteobacteria</taxon>
        <taxon>Thiotrichales</taxon>
        <taxon>Piscirickettsiaceae</taxon>
        <taxon>Hydrogenovibrio</taxon>
    </lineage>
</organism>
<dbReference type="Pfam" id="PF04773">
    <property type="entry name" value="FecR"/>
    <property type="match status" value="1"/>
</dbReference>
<dbReference type="AlphaFoldDB" id="A0A451G479"/>
<dbReference type="InterPro" id="IPR032508">
    <property type="entry name" value="FecR_C"/>
</dbReference>
<dbReference type="KEGG" id="htr:EPV75_00545"/>
<dbReference type="Pfam" id="PF16220">
    <property type="entry name" value="DUF4880"/>
    <property type="match status" value="1"/>
</dbReference>
<dbReference type="InterPro" id="IPR032623">
    <property type="entry name" value="FecR_N"/>
</dbReference>
<name>A0A451G479_9GAMM</name>
<dbReference type="PANTHER" id="PTHR30273:SF2">
    <property type="entry name" value="PROTEIN FECR"/>
    <property type="match status" value="1"/>
</dbReference>
<feature type="domain" description="FecR N-terminal" evidence="2">
    <location>
        <begin position="13"/>
        <end position="52"/>
    </location>
</feature>
<dbReference type="InterPro" id="IPR012373">
    <property type="entry name" value="Ferrdict_sens_TM"/>
</dbReference>
<dbReference type="Proteomes" id="UP000285478">
    <property type="component" value="Chromosome"/>
</dbReference>
<dbReference type="RefSeq" id="WP_128384113.1">
    <property type="nucleotide sequence ID" value="NZ_CP035033.1"/>
</dbReference>
<feature type="domain" description="Protein FecR C-terminal" evidence="3">
    <location>
        <begin position="252"/>
        <end position="309"/>
    </location>
</feature>
<dbReference type="Gene3D" id="2.60.120.1440">
    <property type="match status" value="1"/>
</dbReference>
<gene>
    <name evidence="4" type="ORF">EPV75_00545</name>
</gene>
<evidence type="ECO:0000259" key="2">
    <source>
        <dbReference type="Pfam" id="PF16220"/>
    </source>
</evidence>
<dbReference type="EMBL" id="CP035033">
    <property type="protein sequence ID" value="QAB14267.1"/>
    <property type="molecule type" value="Genomic_DNA"/>
</dbReference>
<dbReference type="PANTHER" id="PTHR30273">
    <property type="entry name" value="PERIPLASMIC SIGNAL SENSOR AND SIGMA FACTOR ACTIVATOR FECR-RELATED"/>
    <property type="match status" value="1"/>
</dbReference>
<accession>A0A451G479</accession>
<evidence type="ECO:0000259" key="3">
    <source>
        <dbReference type="Pfam" id="PF16344"/>
    </source>
</evidence>
<dbReference type="Gene3D" id="3.55.50.30">
    <property type="match status" value="1"/>
</dbReference>
<dbReference type="Pfam" id="PF16344">
    <property type="entry name" value="FecR_C"/>
    <property type="match status" value="1"/>
</dbReference>
<sequence>MNKEHEHHVLASACEWYAILNDESVSEKDKNDWHHWLNQSPKHGQAWQRVEQAGRHLSGLDPTLARAALNAPKGMGRRAALKKLSVGLLGLFGAGYLAQSHFAKQLSFQVLALSAEYQTKIGERRHIEMATTDQIWVNTGSSLDINPNGHSHTLYLRNGEIFVKRDHTSQQPPLLIDSAHGRMTARGTRFTVRSQFQDTLLTVFDGTVEIETLDGQKQQIQKGQQARFNAKTIGPRQAAEKFRATWVNGILLVDNWRLDEFIQELGRYYDGEINLDPTLSKRRLVGSFSIEDIPQTLRAIQNTLNVRVYQRHEQNWFIGSA</sequence>
<dbReference type="PIRSF" id="PIRSF018266">
    <property type="entry name" value="FecR"/>
    <property type="match status" value="1"/>
</dbReference>
<evidence type="ECO:0000313" key="5">
    <source>
        <dbReference type="Proteomes" id="UP000285478"/>
    </source>
</evidence>
<dbReference type="InterPro" id="IPR006860">
    <property type="entry name" value="FecR"/>
</dbReference>
<dbReference type="GO" id="GO:0016989">
    <property type="term" value="F:sigma factor antagonist activity"/>
    <property type="evidence" value="ECO:0007669"/>
    <property type="project" value="TreeGrafter"/>
</dbReference>
<keyword evidence="5" id="KW-1185">Reference proteome</keyword>
<reference evidence="4 5" key="1">
    <citation type="journal article" date="2018" name="Environ. Microbiol.">
        <title>Genomes of ubiquitous marine and hypersaline Hydrogenovibrio, Thiomicrorhabdus and Thiomicrospira spp. encode a diversity of mechanisms to sustain chemolithoautotrophy in heterogeneous environments.</title>
        <authorList>
            <person name="Scott K.M."/>
            <person name="Williams J."/>
            <person name="Porter C.M.B."/>
            <person name="Russel S."/>
            <person name="Harmer T.L."/>
            <person name="Paul J.H."/>
            <person name="Antonen K.M."/>
            <person name="Bridges M.K."/>
            <person name="Camper G.J."/>
            <person name="Campla C.K."/>
            <person name="Casella L.G."/>
            <person name="Chase E."/>
            <person name="Conrad J.W."/>
            <person name="Cruz M.C."/>
            <person name="Dunlap D.S."/>
            <person name="Duran L."/>
            <person name="Fahsbender E.M."/>
            <person name="Goldsmith D.B."/>
            <person name="Keeley R.F."/>
            <person name="Kondoff M.R."/>
            <person name="Kussy B.I."/>
            <person name="Lane M.K."/>
            <person name="Lawler S."/>
            <person name="Leigh B.A."/>
            <person name="Lewis C."/>
            <person name="Lostal L.M."/>
            <person name="Marking D."/>
            <person name="Mancera P.A."/>
            <person name="McClenthan E.C."/>
            <person name="McIntyre E.A."/>
            <person name="Mine J.A."/>
            <person name="Modi S."/>
            <person name="Moore B.D."/>
            <person name="Morgan W.A."/>
            <person name="Nelson K.M."/>
            <person name="Nguyen K.N."/>
            <person name="Ogburn N."/>
            <person name="Parrino D.G."/>
            <person name="Pedapudi A.D."/>
            <person name="Pelham R.P."/>
            <person name="Preece A.M."/>
            <person name="Rampersad E.A."/>
            <person name="Richardson J.C."/>
            <person name="Rodgers C.M."/>
            <person name="Schaffer B.L."/>
            <person name="Sheridan N.E."/>
            <person name="Solone M.R."/>
            <person name="Staley Z.R."/>
            <person name="Tabuchi M."/>
            <person name="Waide R.J."/>
            <person name="Wanjugi P.W."/>
            <person name="Young S."/>
            <person name="Clum A."/>
            <person name="Daum C."/>
            <person name="Huntemann M."/>
            <person name="Ivanova N."/>
            <person name="Kyrpides N."/>
            <person name="Mikhailova N."/>
            <person name="Palaniappan K."/>
            <person name="Pillay M."/>
            <person name="Reddy T.B.K."/>
            <person name="Shapiro N."/>
            <person name="Stamatis D."/>
            <person name="Varghese N."/>
            <person name="Woyke T."/>
            <person name="Boden R."/>
            <person name="Freyermuth S.K."/>
            <person name="Kerfeld C.A."/>
        </authorList>
    </citation>
    <scope>NUCLEOTIDE SEQUENCE [LARGE SCALE GENOMIC DNA]</scope>
    <source>
        <strain evidence="4 5">JR-2</strain>
    </source>
</reference>
<proteinExistence type="predicted"/>
<feature type="domain" description="FecR protein" evidence="1">
    <location>
        <begin position="116"/>
        <end position="209"/>
    </location>
</feature>
<evidence type="ECO:0000259" key="1">
    <source>
        <dbReference type="Pfam" id="PF04773"/>
    </source>
</evidence>
<protein>
    <submittedName>
        <fullName evidence="4">DUF4880 domain-containing protein</fullName>
    </submittedName>
</protein>